<sequence>MPWAFTSRGSVGGTSFTVQVSVTSTRSDFSPLGTWCGGRMRTVVPRSLKPGTDCSARAVTRARVAASARWRAVMRPWGMAAETVA</sequence>
<protein>
    <submittedName>
        <fullName evidence="1">Unannotated protein</fullName>
    </submittedName>
</protein>
<gene>
    <name evidence="1" type="ORF">UFOPK3720_00280</name>
</gene>
<organism evidence="1">
    <name type="scientific">freshwater metagenome</name>
    <dbReference type="NCBI Taxonomy" id="449393"/>
    <lineage>
        <taxon>unclassified sequences</taxon>
        <taxon>metagenomes</taxon>
        <taxon>ecological metagenomes</taxon>
    </lineage>
</organism>
<reference evidence="1" key="1">
    <citation type="submission" date="2020-05" db="EMBL/GenBank/DDBJ databases">
        <authorList>
            <person name="Chiriac C."/>
            <person name="Salcher M."/>
            <person name="Ghai R."/>
            <person name="Kavagutti S V."/>
        </authorList>
    </citation>
    <scope>NUCLEOTIDE SEQUENCE</scope>
</reference>
<dbReference type="AlphaFoldDB" id="A0A6J7HRP9"/>
<accession>A0A6J7HRP9</accession>
<name>A0A6J7HRP9_9ZZZZ</name>
<evidence type="ECO:0000313" key="1">
    <source>
        <dbReference type="EMBL" id="CAB4922118.1"/>
    </source>
</evidence>
<proteinExistence type="predicted"/>
<dbReference type="EMBL" id="CAFBNB010000032">
    <property type="protein sequence ID" value="CAB4922118.1"/>
    <property type="molecule type" value="Genomic_DNA"/>
</dbReference>